<keyword evidence="3" id="KW-1185">Reference proteome</keyword>
<feature type="region of interest" description="Disordered" evidence="1">
    <location>
        <begin position="173"/>
        <end position="204"/>
    </location>
</feature>
<evidence type="ECO:0000313" key="2">
    <source>
        <dbReference type="EMBL" id="KAF9499017.1"/>
    </source>
</evidence>
<accession>A0A9P6A2R1</accession>
<sequence>MSTIIAYNVSSLQAVTETFTKLQQQLLAHVAASTGLTWFMDNQKVMYVFAKRASNRKFKQEIDTKWLITWTLSMLKEKTDKLTACTVAEVAQELWKWQQSEVDEEEMKVVKKEEFDALIRPRIETLDKAMRRWMEKGKGKAMDMAASGLGKALEVITVRKIVAPKKCAAAKSKEMVSSETDEMGEAGPPVASPSKAKPRKGSLALPKVEMVERKMCEMTCLPLLGLTDEGGGCTGAS</sequence>
<comment type="caution">
    <text evidence="2">The sequence shown here is derived from an EMBL/GenBank/DDBJ whole genome shotgun (WGS) entry which is preliminary data.</text>
</comment>
<dbReference type="Proteomes" id="UP000807025">
    <property type="component" value="Unassembled WGS sequence"/>
</dbReference>
<protein>
    <submittedName>
        <fullName evidence="2">Uncharacterized protein</fullName>
    </submittedName>
</protein>
<evidence type="ECO:0000313" key="3">
    <source>
        <dbReference type="Proteomes" id="UP000807025"/>
    </source>
</evidence>
<dbReference type="EMBL" id="MU154534">
    <property type="protein sequence ID" value="KAF9499017.1"/>
    <property type="molecule type" value="Genomic_DNA"/>
</dbReference>
<reference evidence="2" key="1">
    <citation type="submission" date="2020-11" db="EMBL/GenBank/DDBJ databases">
        <authorList>
            <consortium name="DOE Joint Genome Institute"/>
            <person name="Ahrendt S."/>
            <person name="Riley R."/>
            <person name="Andreopoulos W."/>
            <person name="Labutti K."/>
            <person name="Pangilinan J."/>
            <person name="Ruiz-Duenas F.J."/>
            <person name="Barrasa J.M."/>
            <person name="Sanchez-Garcia M."/>
            <person name="Camarero S."/>
            <person name="Miyauchi S."/>
            <person name="Serrano A."/>
            <person name="Linde D."/>
            <person name="Babiker R."/>
            <person name="Drula E."/>
            <person name="Ayuso-Fernandez I."/>
            <person name="Pacheco R."/>
            <person name="Padilla G."/>
            <person name="Ferreira P."/>
            <person name="Barriuso J."/>
            <person name="Kellner H."/>
            <person name="Castanera R."/>
            <person name="Alfaro M."/>
            <person name="Ramirez L."/>
            <person name="Pisabarro A.G."/>
            <person name="Kuo A."/>
            <person name="Tritt A."/>
            <person name="Lipzen A."/>
            <person name="He G."/>
            <person name="Yan M."/>
            <person name="Ng V."/>
            <person name="Cullen D."/>
            <person name="Martin F."/>
            <person name="Rosso M.-N."/>
            <person name="Henrissat B."/>
            <person name="Hibbett D."/>
            <person name="Martinez A.T."/>
            <person name="Grigoriev I.V."/>
        </authorList>
    </citation>
    <scope>NUCLEOTIDE SEQUENCE</scope>
    <source>
        <strain evidence="2">ATCC 90797</strain>
    </source>
</reference>
<gene>
    <name evidence="2" type="ORF">BDN71DRAFT_1428366</name>
</gene>
<organism evidence="2 3">
    <name type="scientific">Pleurotus eryngii</name>
    <name type="common">Boletus of the steppes</name>
    <dbReference type="NCBI Taxonomy" id="5323"/>
    <lineage>
        <taxon>Eukaryota</taxon>
        <taxon>Fungi</taxon>
        <taxon>Dikarya</taxon>
        <taxon>Basidiomycota</taxon>
        <taxon>Agaricomycotina</taxon>
        <taxon>Agaricomycetes</taxon>
        <taxon>Agaricomycetidae</taxon>
        <taxon>Agaricales</taxon>
        <taxon>Pleurotineae</taxon>
        <taxon>Pleurotaceae</taxon>
        <taxon>Pleurotus</taxon>
    </lineage>
</organism>
<proteinExistence type="predicted"/>
<evidence type="ECO:0000256" key="1">
    <source>
        <dbReference type="SAM" id="MobiDB-lite"/>
    </source>
</evidence>
<dbReference type="AlphaFoldDB" id="A0A9P6A2R1"/>
<name>A0A9P6A2R1_PLEER</name>